<dbReference type="AlphaFoldDB" id="A0A7C3QSV7"/>
<proteinExistence type="predicted"/>
<accession>A0A7C3QSV7</accession>
<comment type="caution">
    <text evidence="1">The sequence shown here is derived from an EMBL/GenBank/DDBJ whole genome shotgun (WGS) entry which is preliminary data.</text>
</comment>
<evidence type="ECO:0000313" key="1">
    <source>
        <dbReference type="EMBL" id="HFT92575.1"/>
    </source>
</evidence>
<reference evidence="1" key="1">
    <citation type="journal article" date="2020" name="mSystems">
        <title>Genome- and Community-Level Interaction Insights into Carbon Utilization and Element Cycling Functions of Hydrothermarchaeota in Hydrothermal Sediment.</title>
        <authorList>
            <person name="Zhou Z."/>
            <person name="Liu Y."/>
            <person name="Xu W."/>
            <person name="Pan J."/>
            <person name="Luo Z.H."/>
            <person name="Li M."/>
        </authorList>
    </citation>
    <scope>NUCLEOTIDE SEQUENCE [LARGE SCALE GENOMIC DNA]</scope>
    <source>
        <strain evidence="1">SpSt-902</strain>
    </source>
</reference>
<protein>
    <submittedName>
        <fullName evidence="1">Uncharacterized protein</fullName>
    </submittedName>
</protein>
<dbReference type="EMBL" id="DTMM01000021">
    <property type="protein sequence ID" value="HFT92575.1"/>
    <property type="molecule type" value="Genomic_DNA"/>
</dbReference>
<sequence>MTVHFSRAVRVVRHVFHLIFLFLIPTGLLSCGQGPQVPSSTGHYLFVSNGNSIYSFSIFTNNTIQPVSTSSQQSAGASITGMVYVKTPGGTSAPTLYAIDGSSSITVFPVAAGGLETPASLSTSSCSASISAINAITATPGGNYLLVAYTTNASSYVAALTLSNDKTSSACFSSSSTLTGGTPAGISIDCAVTAGQPCNGIVTFSGTTVSPQLFSWSRGSAPSIGTTSTATPTSTSEFSLFSLSTGYFYLFSPTKLTAYSVSGNNPTSNPAATQILPSGIGYSPCLDLLANTIYLTSSNGSIYQMGIQSNGSMGEANQLWNLGNTPSLNSIGTCAVEE</sequence>
<gene>
    <name evidence="1" type="ORF">ENX03_01285</name>
</gene>
<dbReference type="SUPFAM" id="SSF75011">
    <property type="entry name" value="3-carboxy-cis,cis-mucoante lactonizing enzyme"/>
    <property type="match status" value="1"/>
</dbReference>
<organism evidence="1">
    <name type="scientific">Leptospirillum ferriphilum</name>
    <dbReference type="NCBI Taxonomy" id="178606"/>
    <lineage>
        <taxon>Bacteria</taxon>
        <taxon>Pseudomonadati</taxon>
        <taxon>Nitrospirota</taxon>
        <taxon>Nitrospiria</taxon>
        <taxon>Nitrospirales</taxon>
        <taxon>Nitrospiraceae</taxon>
        <taxon>Leptospirillum</taxon>
    </lineage>
</organism>
<dbReference type="PROSITE" id="PS51257">
    <property type="entry name" value="PROKAR_LIPOPROTEIN"/>
    <property type="match status" value="1"/>
</dbReference>
<name>A0A7C3QSV7_9BACT</name>